<dbReference type="Proteomes" id="UP000276133">
    <property type="component" value="Unassembled WGS sequence"/>
</dbReference>
<comment type="caution">
    <text evidence="2">The sequence shown here is derived from an EMBL/GenBank/DDBJ whole genome shotgun (WGS) entry which is preliminary data.</text>
</comment>
<organism evidence="2 3">
    <name type="scientific">Brachionus plicatilis</name>
    <name type="common">Marine rotifer</name>
    <name type="synonym">Brachionus muelleri</name>
    <dbReference type="NCBI Taxonomy" id="10195"/>
    <lineage>
        <taxon>Eukaryota</taxon>
        <taxon>Metazoa</taxon>
        <taxon>Spiralia</taxon>
        <taxon>Gnathifera</taxon>
        <taxon>Rotifera</taxon>
        <taxon>Eurotatoria</taxon>
        <taxon>Monogononta</taxon>
        <taxon>Pseudotrocha</taxon>
        <taxon>Ploima</taxon>
        <taxon>Brachionidae</taxon>
        <taxon>Brachionus</taxon>
    </lineage>
</organism>
<accession>A0A3M7T6I3</accession>
<reference evidence="2 3" key="1">
    <citation type="journal article" date="2018" name="Sci. Rep.">
        <title>Genomic signatures of local adaptation to the degree of environmental predictability in rotifers.</title>
        <authorList>
            <person name="Franch-Gras L."/>
            <person name="Hahn C."/>
            <person name="Garcia-Roger E.M."/>
            <person name="Carmona M.J."/>
            <person name="Serra M."/>
            <person name="Gomez A."/>
        </authorList>
    </citation>
    <scope>NUCLEOTIDE SEQUENCE [LARGE SCALE GENOMIC DNA]</scope>
    <source>
        <strain evidence="2">HYR1</strain>
    </source>
</reference>
<sequence>MNFVNQKIFHLTVQFESNQIYILKGLHKNSECRDTFNNWCCSLAAVLAAIANSSCLLLISVFLYSKGSIAPSKPKILMVSCLIWVEVSVCKNPNRMSNKLGYFLYGSMTYPVLPIICPSAHKDVCFS</sequence>
<dbReference type="AlphaFoldDB" id="A0A3M7T6I3"/>
<evidence type="ECO:0000256" key="1">
    <source>
        <dbReference type="SAM" id="Phobius"/>
    </source>
</evidence>
<evidence type="ECO:0000313" key="2">
    <source>
        <dbReference type="EMBL" id="RNA43683.1"/>
    </source>
</evidence>
<dbReference type="EMBL" id="REGN01000185">
    <property type="protein sequence ID" value="RNA43683.1"/>
    <property type="molecule type" value="Genomic_DNA"/>
</dbReference>
<gene>
    <name evidence="2" type="ORF">BpHYR1_045946</name>
</gene>
<name>A0A3M7T6I3_BRAPC</name>
<proteinExistence type="predicted"/>
<keyword evidence="1" id="KW-0472">Membrane</keyword>
<protein>
    <submittedName>
        <fullName evidence="2">Uncharacterized protein</fullName>
    </submittedName>
</protein>
<feature type="transmembrane region" description="Helical" evidence="1">
    <location>
        <begin position="43"/>
        <end position="65"/>
    </location>
</feature>
<evidence type="ECO:0000313" key="3">
    <source>
        <dbReference type="Proteomes" id="UP000276133"/>
    </source>
</evidence>
<keyword evidence="1" id="KW-0812">Transmembrane</keyword>
<keyword evidence="1" id="KW-1133">Transmembrane helix</keyword>
<keyword evidence="3" id="KW-1185">Reference proteome</keyword>